<organism evidence="4 5">
    <name type="scientific">Neoroseomonas alkaliterrae</name>
    <dbReference type="NCBI Taxonomy" id="1452450"/>
    <lineage>
        <taxon>Bacteria</taxon>
        <taxon>Pseudomonadati</taxon>
        <taxon>Pseudomonadota</taxon>
        <taxon>Alphaproteobacteria</taxon>
        <taxon>Acetobacterales</taxon>
        <taxon>Acetobacteraceae</taxon>
        <taxon>Neoroseomonas</taxon>
    </lineage>
</organism>
<evidence type="ECO:0000313" key="5">
    <source>
        <dbReference type="Proteomes" id="UP000562254"/>
    </source>
</evidence>
<proteinExistence type="inferred from homology"/>
<dbReference type="AlphaFoldDB" id="A0A840Y8S0"/>
<reference evidence="4 5" key="1">
    <citation type="submission" date="2020-08" db="EMBL/GenBank/DDBJ databases">
        <title>Genomic Encyclopedia of Type Strains, Phase IV (KMG-IV): sequencing the most valuable type-strain genomes for metagenomic binning, comparative biology and taxonomic classification.</title>
        <authorList>
            <person name="Goeker M."/>
        </authorList>
    </citation>
    <scope>NUCLEOTIDE SEQUENCE [LARGE SCALE GENOMIC DNA]</scope>
    <source>
        <strain evidence="4 5">DSM 25895</strain>
    </source>
</reference>
<comment type="subunit">
    <text evidence="3">UreD, UreF and UreG form a complex that acts as a GTP-hydrolysis-dependent molecular chaperone, activating the urease apoprotein by helping to assemble the nickel containing metallocenter of UreC. The UreE protein probably delivers the nickel.</text>
</comment>
<keyword evidence="3" id="KW-0996">Nickel insertion</keyword>
<comment type="function">
    <text evidence="3">Required for maturation of urease via the functional incorporation of the urease nickel metallocenter.</text>
</comment>
<dbReference type="GO" id="GO:0016151">
    <property type="term" value="F:nickel cation binding"/>
    <property type="evidence" value="ECO:0007669"/>
    <property type="project" value="UniProtKB-UniRule"/>
</dbReference>
<accession>A0A840Y8S0</accession>
<dbReference type="HAMAP" id="MF_01384">
    <property type="entry name" value="UreD"/>
    <property type="match status" value="1"/>
</dbReference>
<gene>
    <name evidence="3" type="primary">ureD</name>
    <name evidence="4" type="ORF">FHS88_003125</name>
</gene>
<evidence type="ECO:0000256" key="2">
    <source>
        <dbReference type="ARBA" id="ARBA00023186"/>
    </source>
</evidence>
<evidence type="ECO:0000313" key="4">
    <source>
        <dbReference type="EMBL" id="MBB5690982.1"/>
    </source>
</evidence>
<dbReference type="PANTHER" id="PTHR33643">
    <property type="entry name" value="UREASE ACCESSORY PROTEIN D"/>
    <property type="match status" value="1"/>
</dbReference>
<comment type="similarity">
    <text evidence="1 3">Belongs to the UreD family.</text>
</comment>
<evidence type="ECO:0000256" key="1">
    <source>
        <dbReference type="ARBA" id="ARBA00007177"/>
    </source>
</evidence>
<keyword evidence="3" id="KW-0963">Cytoplasm</keyword>
<sequence length="276" mass="28942">MPRRPAEPGHQRAHGGASLRFVAAGGRTRLADLHQEVPLRVLFPAPEPGEPPLAALVNTAGGLAGGDSVRIRVAMEPGTLATVTTPAAEKVYRSLGPAARVQTRISVAAGGALEWLPQETILFDGARLARRIEVDFAPGARILMAEMLVFGRHARGEILRHGGLLDIWRLRRGGGLLWADGLSLGPEPRAALDNPFGFAGAEACATLAVAAEEGLVPLRDALRTQGVAATLPRPGLLVARWLGSAAPLRGGIGAAIRLARGTLFGLPPTLPRLWTC</sequence>
<dbReference type="Proteomes" id="UP000562254">
    <property type="component" value="Unassembled WGS sequence"/>
</dbReference>
<dbReference type="InterPro" id="IPR002669">
    <property type="entry name" value="UreD"/>
</dbReference>
<dbReference type="RefSeq" id="WP_184486379.1">
    <property type="nucleotide sequence ID" value="NZ_JAAEDJ010000002.1"/>
</dbReference>
<keyword evidence="2 3" id="KW-0143">Chaperone</keyword>
<name>A0A840Y8S0_9PROT</name>
<dbReference type="EMBL" id="JACIJE010000009">
    <property type="protein sequence ID" value="MBB5690982.1"/>
    <property type="molecule type" value="Genomic_DNA"/>
</dbReference>
<keyword evidence="5" id="KW-1185">Reference proteome</keyword>
<evidence type="ECO:0000256" key="3">
    <source>
        <dbReference type="HAMAP-Rule" id="MF_01384"/>
    </source>
</evidence>
<dbReference type="PANTHER" id="PTHR33643:SF1">
    <property type="entry name" value="UREASE ACCESSORY PROTEIN D"/>
    <property type="match status" value="1"/>
</dbReference>
<dbReference type="Pfam" id="PF01774">
    <property type="entry name" value="UreD"/>
    <property type="match status" value="1"/>
</dbReference>
<comment type="subcellular location">
    <subcellularLocation>
        <location evidence="3">Cytoplasm</location>
    </subcellularLocation>
</comment>
<comment type="caution">
    <text evidence="4">The sequence shown here is derived from an EMBL/GenBank/DDBJ whole genome shotgun (WGS) entry which is preliminary data.</text>
</comment>
<protein>
    <recommendedName>
        <fullName evidence="3">Urease accessory protein UreD</fullName>
    </recommendedName>
</protein>
<dbReference type="GO" id="GO:0005737">
    <property type="term" value="C:cytoplasm"/>
    <property type="evidence" value="ECO:0007669"/>
    <property type="project" value="UniProtKB-SubCell"/>
</dbReference>